<dbReference type="Proteomes" id="UP000813463">
    <property type="component" value="Chromosome 3"/>
</dbReference>
<dbReference type="CDD" id="cd06222">
    <property type="entry name" value="RNase_H_like"/>
    <property type="match status" value="1"/>
</dbReference>
<dbReference type="GO" id="GO:0003676">
    <property type="term" value="F:nucleic acid binding"/>
    <property type="evidence" value="ECO:0007669"/>
    <property type="project" value="InterPro"/>
</dbReference>
<protein>
    <recommendedName>
        <fullName evidence="1">RNase H type-1 domain-containing protein</fullName>
    </recommendedName>
</protein>
<dbReference type="PANTHER" id="PTHR47074:SF48">
    <property type="entry name" value="POLYNUCLEOTIDYL TRANSFERASE, RIBONUCLEASE H-LIKE SUPERFAMILY PROTEIN"/>
    <property type="match status" value="1"/>
</dbReference>
<dbReference type="Pfam" id="PF13456">
    <property type="entry name" value="RVT_3"/>
    <property type="match status" value="1"/>
</dbReference>
<dbReference type="InterPro" id="IPR052929">
    <property type="entry name" value="RNase_H-like_EbsB-rel"/>
</dbReference>
<dbReference type="KEGG" id="soe:110779175"/>
<evidence type="ECO:0000313" key="2">
    <source>
        <dbReference type="Proteomes" id="UP000813463"/>
    </source>
</evidence>
<evidence type="ECO:0000313" key="3">
    <source>
        <dbReference type="RefSeq" id="XP_021839401.2"/>
    </source>
</evidence>
<accession>A0A9R0HYL8</accession>
<gene>
    <name evidence="3" type="primary">LOC110779175</name>
</gene>
<dbReference type="InterPro" id="IPR044730">
    <property type="entry name" value="RNase_H-like_dom_plant"/>
</dbReference>
<name>A0A9R0HYL8_SPIOL</name>
<keyword evidence="2" id="KW-1185">Reference proteome</keyword>
<sequence>MECQVCGAPDETIMRALFDCKHTQVIWESSEFADSLREAPISSFADMFVWVVGKLSKEKLRLFATLVWACWCYRNKAVFEEGEIEPVQVATGFARLVNVIKQYNERVAPHTNGSVVASACSWSPPPQGTVKINIDAHLYSTGVGVGVVIRDYRGVVLVAAVKRTDAAWSPNVAEASIALYGVALAKRLGYEKVMLECDAINIVRTIDKNEEGAPPIFLFFNDIRRVKSQFSFFKCVHVRRGGNTAAHLVARWEVNVSLERIYMGYFPQNLTTLTKLNLLSYILPAFSNEKKCNRASLTKIKILHYQSPISDSQSLKP</sequence>
<reference evidence="2" key="1">
    <citation type="journal article" date="2021" name="Nat. Commun.">
        <title>Genomic analyses provide insights into spinach domestication and the genetic basis of agronomic traits.</title>
        <authorList>
            <person name="Cai X."/>
            <person name="Sun X."/>
            <person name="Xu C."/>
            <person name="Sun H."/>
            <person name="Wang X."/>
            <person name="Ge C."/>
            <person name="Zhang Z."/>
            <person name="Wang Q."/>
            <person name="Fei Z."/>
            <person name="Jiao C."/>
            <person name="Wang Q."/>
        </authorList>
    </citation>
    <scope>NUCLEOTIDE SEQUENCE [LARGE SCALE GENOMIC DNA]</scope>
    <source>
        <strain evidence="2">cv. Varoflay</strain>
    </source>
</reference>
<dbReference type="Gene3D" id="3.30.420.10">
    <property type="entry name" value="Ribonuclease H-like superfamily/Ribonuclease H"/>
    <property type="match status" value="1"/>
</dbReference>
<organism evidence="2 3">
    <name type="scientific">Spinacia oleracea</name>
    <name type="common">Spinach</name>
    <dbReference type="NCBI Taxonomy" id="3562"/>
    <lineage>
        <taxon>Eukaryota</taxon>
        <taxon>Viridiplantae</taxon>
        <taxon>Streptophyta</taxon>
        <taxon>Embryophyta</taxon>
        <taxon>Tracheophyta</taxon>
        <taxon>Spermatophyta</taxon>
        <taxon>Magnoliopsida</taxon>
        <taxon>eudicotyledons</taxon>
        <taxon>Gunneridae</taxon>
        <taxon>Pentapetalae</taxon>
        <taxon>Caryophyllales</taxon>
        <taxon>Chenopodiaceae</taxon>
        <taxon>Chenopodioideae</taxon>
        <taxon>Anserineae</taxon>
        <taxon>Spinacia</taxon>
    </lineage>
</organism>
<dbReference type="InterPro" id="IPR012337">
    <property type="entry name" value="RNaseH-like_sf"/>
</dbReference>
<dbReference type="InterPro" id="IPR002156">
    <property type="entry name" value="RNaseH_domain"/>
</dbReference>
<evidence type="ECO:0000259" key="1">
    <source>
        <dbReference type="Pfam" id="PF13456"/>
    </source>
</evidence>
<feature type="domain" description="RNase H type-1" evidence="1">
    <location>
        <begin position="144"/>
        <end position="252"/>
    </location>
</feature>
<dbReference type="GO" id="GO:0004523">
    <property type="term" value="F:RNA-DNA hybrid ribonuclease activity"/>
    <property type="evidence" value="ECO:0007669"/>
    <property type="project" value="InterPro"/>
</dbReference>
<dbReference type="PANTHER" id="PTHR47074">
    <property type="entry name" value="BNAC02G40300D PROTEIN"/>
    <property type="match status" value="1"/>
</dbReference>
<proteinExistence type="predicted"/>
<dbReference type="InterPro" id="IPR036397">
    <property type="entry name" value="RNaseH_sf"/>
</dbReference>
<dbReference type="RefSeq" id="XP_021839401.2">
    <property type="nucleotide sequence ID" value="XM_021983709.2"/>
</dbReference>
<dbReference type="SUPFAM" id="SSF53098">
    <property type="entry name" value="Ribonuclease H-like"/>
    <property type="match status" value="1"/>
</dbReference>
<dbReference type="AlphaFoldDB" id="A0A9R0HYL8"/>
<reference evidence="3" key="2">
    <citation type="submission" date="2025-08" db="UniProtKB">
        <authorList>
            <consortium name="RefSeq"/>
        </authorList>
    </citation>
    <scope>IDENTIFICATION</scope>
    <source>
        <tissue evidence="3">Leaf</tissue>
    </source>
</reference>
<dbReference type="GeneID" id="110779175"/>